<sequence>MSSEILLGRQGRIVNYRMSKKIIHPRFSILQFPGIETREDAGRELLGHVVAWETPTGKSIRGKITRLHGRNGAVCAHFKDGGLPGQAFGTFVKIIR</sequence>
<dbReference type="EMBL" id="CP104013">
    <property type="protein sequence ID" value="UYP48241.1"/>
    <property type="molecule type" value="Genomic_DNA"/>
</dbReference>
<dbReference type="InterPro" id="IPR009000">
    <property type="entry name" value="Transl_B-barrel_sf"/>
</dbReference>
<comment type="similarity">
    <text evidence="1">Belongs to the eukaryotic ribosomal protein eL33 family.</text>
</comment>
<evidence type="ECO:0000313" key="5">
    <source>
        <dbReference type="EMBL" id="UYP48241.1"/>
    </source>
</evidence>
<dbReference type="Pfam" id="PF01247">
    <property type="entry name" value="Ribosomal_L35Ae"/>
    <property type="match status" value="1"/>
</dbReference>
<evidence type="ECO:0000256" key="3">
    <source>
        <dbReference type="ARBA" id="ARBA00023274"/>
    </source>
</evidence>
<organism evidence="5 6">
    <name type="scientific">Candidatus Lokiarchaeum ossiferum</name>
    <dbReference type="NCBI Taxonomy" id="2951803"/>
    <lineage>
        <taxon>Archaea</taxon>
        <taxon>Promethearchaeati</taxon>
        <taxon>Promethearchaeota</taxon>
        <taxon>Promethearchaeia</taxon>
        <taxon>Promethearchaeales</taxon>
        <taxon>Promethearchaeaceae</taxon>
        <taxon>Candidatus Lokiarchaeum</taxon>
    </lineage>
</organism>
<dbReference type="SUPFAM" id="SSF50447">
    <property type="entry name" value="Translation proteins"/>
    <property type="match status" value="1"/>
</dbReference>
<keyword evidence="2 5" id="KW-0689">Ribosomal protein</keyword>
<keyword evidence="6" id="KW-1185">Reference proteome</keyword>
<reference evidence="5" key="1">
    <citation type="submission" date="2022-09" db="EMBL/GenBank/DDBJ databases">
        <title>Actin cytoskeleton and complex cell architecture in an #Asgard archaeon.</title>
        <authorList>
            <person name="Ponce Toledo R.I."/>
            <person name="Schleper C."/>
            <person name="Rodrigues Oliveira T."/>
            <person name="Wollweber F."/>
            <person name="Xu J."/>
            <person name="Rittmann S."/>
            <person name="Klingl A."/>
            <person name="Pilhofer M."/>
        </authorList>
    </citation>
    <scope>NUCLEOTIDE SEQUENCE</scope>
    <source>
        <strain evidence="5">B-35</strain>
    </source>
</reference>
<proteinExistence type="inferred from homology"/>
<dbReference type="Gene3D" id="2.40.10.190">
    <property type="entry name" value="translation elongation factor selb, chain A, domain 4"/>
    <property type="match status" value="1"/>
</dbReference>
<keyword evidence="3" id="KW-0687">Ribonucleoprotein</keyword>
<accession>A0ABY6I094</accession>
<dbReference type="GO" id="GO:0005840">
    <property type="term" value="C:ribosome"/>
    <property type="evidence" value="ECO:0007669"/>
    <property type="project" value="UniProtKB-KW"/>
</dbReference>
<gene>
    <name evidence="5" type="ORF">NEF87_004526</name>
</gene>
<dbReference type="InterPro" id="IPR001780">
    <property type="entry name" value="Ribosomal_eL33"/>
</dbReference>
<evidence type="ECO:0000256" key="2">
    <source>
        <dbReference type="ARBA" id="ARBA00022980"/>
    </source>
</evidence>
<evidence type="ECO:0000256" key="4">
    <source>
        <dbReference type="ARBA" id="ARBA00035543"/>
    </source>
</evidence>
<evidence type="ECO:0000313" key="6">
    <source>
        <dbReference type="Proteomes" id="UP001208689"/>
    </source>
</evidence>
<protein>
    <recommendedName>
        <fullName evidence="4">50S ribosomal protein L35Ae</fullName>
    </recommendedName>
</protein>
<dbReference type="Proteomes" id="UP001208689">
    <property type="component" value="Chromosome"/>
</dbReference>
<name>A0ABY6I094_9ARCH</name>
<dbReference type="InterPro" id="IPR038661">
    <property type="entry name" value="Ribosomal_eL33_sf"/>
</dbReference>
<evidence type="ECO:0000256" key="1">
    <source>
        <dbReference type="ARBA" id="ARBA00009269"/>
    </source>
</evidence>